<dbReference type="GO" id="GO:0005886">
    <property type="term" value="C:plasma membrane"/>
    <property type="evidence" value="ECO:0007669"/>
    <property type="project" value="UniProtKB-SubCell"/>
</dbReference>
<proteinExistence type="predicted"/>
<dbReference type="Proteomes" id="UP000321574">
    <property type="component" value="Unassembled WGS sequence"/>
</dbReference>
<evidence type="ECO:0000313" key="8">
    <source>
        <dbReference type="Proteomes" id="UP000321574"/>
    </source>
</evidence>
<evidence type="ECO:0000256" key="6">
    <source>
        <dbReference type="SAM" id="Phobius"/>
    </source>
</evidence>
<name>A0A5C8P2H7_9BACI</name>
<dbReference type="OrthoDB" id="128422at2"/>
<accession>A0A5C8P2H7</accession>
<feature type="transmembrane region" description="Helical" evidence="6">
    <location>
        <begin position="186"/>
        <end position="209"/>
    </location>
</feature>
<evidence type="ECO:0000256" key="1">
    <source>
        <dbReference type="ARBA" id="ARBA00004651"/>
    </source>
</evidence>
<dbReference type="EMBL" id="VDUW01000001">
    <property type="protein sequence ID" value="TXL67572.1"/>
    <property type="molecule type" value="Genomic_DNA"/>
</dbReference>
<sequence>MWLQLQIFGFRALWSPYFMIFVISLGILYYLITGPYRHKFGGEGKPRPTLKQNIAVYTALIILYVVKGSPVDLLSHIMLTFHMTQLALLYLAFPILLLKGLPKWLWEKVLYLPIIYPTLKLLTHPIIAILSFNGLFSLYHIPPVFDFTKSSIPAHTVSTIILLIAAFIMFIPMMSPIKEFDRLKPLVKIFYIFGNAVLITPACVLIIFADVPLYEAYTASGAWIQALSLCVPGDILTGIPDLISGPELFSPLSILDDQQLGGIIMKILQEITYGIILTQVFHAWFTKENLKTDPIPNQIPESHL</sequence>
<dbReference type="Pfam" id="PF09678">
    <property type="entry name" value="Caa3_CtaG"/>
    <property type="match status" value="1"/>
</dbReference>
<gene>
    <name evidence="7" type="primary">ctaG</name>
    <name evidence="7" type="ORF">FHP05_00720</name>
</gene>
<feature type="transmembrane region" description="Helical" evidence="6">
    <location>
        <begin position="12"/>
        <end position="32"/>
    </location>
</feature>
<dbReference type="AlphaFoldDB" id="A0A5C8P2H7"/>
<feature type="transmembrane region" description="Helical" evidence="6">
    <location>
        <begin position="110"/>
        <end position="132"/>
    </location>
</feature>
<feature type="transmembrane region" description="Helical" evidence="6">
    <location>
        <begin position="53"/>
        <end position="71"/>
    </location>
</feature>
<keyword evidence="4 6" id="KW-1133">Transmembrane helix</keyword>
<comment type="caution">
    <text evidence="7">The sequence shown here is derived from an EMBL/GenBank/DDBJ whole genome shotgun (WGS) entry which is preliminary data.</text>
</comment>
<feature type="transmembrane region" description="Helical" evidence="6">
    <location>
        <begin position="152"/>
        <end position="174"/>
    </location>
</feature>
<dbReference type="NCBIfam" id="TIGR02737">
    <property type="entry name" value="caa3_CtaG"/>
    <property type="match status" value="1"/>
</dbReference>
<organism evidence="7 8">
    <name type="scientific">Cerasibacillus terrae</name>
    <dbReference type="NCBI Taxonomy" id="2498845"/>
    <lineage>
        <taxon>Bacteria</taxon>
        <taxon>Bacillati</taxon>
        <taxon>Bacillota</taxon>
        <taxon>Bacilli</taxon>
        <taxon>Bacillales</taxon>
        <taxon>Bacillaceae</taxon>
        <taxon>Cerasibacillus</taxon>
    </lineage>
</organism>
<dbReference type="InterPro" id="IPR014108">
    <property type="entry name" value="Caa3-assmbl_CtaG"/>
</dbReference>
<comment type="subcellular location">
    <subcellularLocation>
        <location evidence="1">Cell membrane</location>
        <topology evidence="1">Multi-pass membrane protein</topology>
    </subcellularLocation>
</comment>
<evidence type="ECO:0000256" key="5">
    <source>
        <dbReference type="ARBA" id="ARBA00023136"/>
    </source>
</evidence>
<keyword evidence="8" id="KW-1185">Reference proteome</keyword>
<keyword evidence="2" id="KW-1003">Cell membrane</keyword>
<feature type="transmembrane region" description="Helical" evidence="6">
    <location>
        <begin position="77"/>
        <end position="98"/>
    </location>
</feature>
<evidence type="ECO:0000313" key="7">
    <source>
        <dbReference type="EMBL" id="TXL67572.1"/>
    </source>
</evidence>
<evidence type="ECO:0000256" key="4">
    <source>
        <dbReference type="ARBA" id="ARBA00022989"/>
    </source>
</evidence>
<reference evidence="7 8" key="1">
    <citation type="submission" date="2019-06" db="EMBL/GenBank/DDBJ databases">
        <title>Cerasibacillus sp. nov., isolated from maize field.</title>
        <authorList>
            <person name="Lin S.-Y."/>
            <person name="Tsai C.-F."/>
            <person name="Young C.-C."/>
        </authorList>
    </citation>
    <scope>NUCLEOTIDE SEQUENCE [LARGE SCALE GENOMIC DNA]</scope>
    <source>
        <strain evidence="7 8">CC-CFT480</strain>
    </source>
</reference>
<evidence type="ECO:0000256" key="2">
    <source>
        <dbReference type="ARBA" id="ARBA00022475"/>
    </source>
</evidence>
<protein>
    <submittedName>
        <fullName evidence="7">Cytochrome c oxidase assembly factor CtaG</fullName>
    </submittedName>
</protein>
<evidence type="ECO:0000256" key="3">
    <source>
        <dbReference type="ARBA" id="ARBA00022692"/>
    </source>
</evidence>
<keyword evidence="5 6" id="KW-0472">Membrane</keyword>
<dbReference type="RefSeq" id="WP_147665112.1">
    <property type="nucleotide sequence ID" value="NZ_VDUW01000001.1"/>
</dbReference>
<keyword evidence="3 6" id="KW-0812">Transmembrane</keyword>
<dbReference type="InterPro" id="IPR019108">
    <property type="entry name" value="Caa3_assmbl_CtaG-rel"/>
</dbReference>